<sequence>MIFSGAPYFLLEKGKQDQWYPHVIFPFDDHDPTIQALWDRRALPYSSYTLSTLHAHLPIPNDWMIEGDAPIQLDSRRQTGRPKRASFDLGTFEVPNMLSMNGKEPGSVGFHYFLESPVADSVRFTGPPEVNAEAEFLRLSSLPAMEAYDLMEHRSQPYALCADGTVHDRKRLLLDGPSAWKKIGVRDIDMRHLVARLQILKDLRDETLHGEVTKTILDMEGIPYLGSGLFTNILYPPPRFMTIAGEDRHSLQSQIKALTAALATPGAWFDFNLPEWRLRIGQIIWEVSPHDGDFVDVSTCDKPWAGPSLERKWFLVQMVLAAELLLRLDAAVRVGLLRCSHDLQISEADIHDFERLRTAKVNWDMVAVRRLMDSFNFNYSPIQPEPSQSARSESSESSKKPHHFSFKNHRESASGKVLESAWTCNLIPGHVNRQLKGLLLFAENIGWPRIAELKEQFQLICQNGNSQRVNDAYNQPTQSISSTGHSKTCKNTMYSRSLSSRPLSLRYTKDPDTSGLSGWITRTWLAGLVLPGESISNILMATILENDVDAMMMLGPAANLYGGFSYHGRSWWSQECIVGRVLSSLDTNMCMGWLGSGLLPKDCRGLEPLDNTWFEVNVMDPPSCPGGPRIKQGKKISVKSTPLGVGDLTSGAFSLPVDAGDCGSKTKIDFQSLVFDVKGSSQQPKINEKHPLVARQATMVFSLGSSRRKSPGTVSFPLLYNVRFISSHECRPPGGLVLYRAPGNATKRGSSSASSSPIRRRHLPRLPGHPLHRSYTYKVISLDVLPKMPEPDSRSATGSDRALMWQEIMVLDARGGPEQEAFARAWCASVGYHAIVGRIGRTCLACCIREARAVKIRVVIRVGDGTMNGSLSNVNTRPSISS</sequence>
<accession>A0ABR4IIX3</accession>
<dbReference type="Proteomes" id="UP001610335">
    <property type="component" value="Unassembled WGS sequence"/>
</dbReference>
<feature type="region of interest" description="Disordered" evidence="1">
    <location>
        <begin position="741"/>
        <end position="770"/>
    </location>
</feature>
<organism evidence="2 3">
    <name type="scientific">Aspergillus cavernicola</name>
    <dbReference type="NCBI Taxonomy" id="176166"/>
    <lineage>
        <taxon>Eukaryota</taxon>
        <taxon>Fungi</taxon>
        <taxon>Dikarya</taxon>
        <taxon>Ascomycota</taxon>
        <taxon>Pezizomycotina</taxon>
        <taxon>Eurotiomycetes</taxon>
        <taxon>Eurotiomycetidae</taxon>
        <taxon>Eurotiales</taxon>
        <taxon>Aspergillaceae</taxon>
        <taxon>Aspergillus</taxon>
        <taxon>Aspergillus subgen. Nidulantes</taxon>
    </lineage>
</organism>
<evidence type="ECO:0000256" key="1">
    <source>
        <dbReference type="SAM" id="MobiDB-lite"/>
    </source>
</evidence>
<evidence type="ECO:0000313" key="2">
    <source>
        <dbReference type="EMBL" id="KAL2827716.1"/>
    </source>
</evidence>
<keyword evidence="3" id="KW-1185">Reference proteome</keyword>
<gene>
    <name evidence="2" type="ORF">BDW59DRAFT_54368</name>
</gene>
<dbReference type="EMBL" id="JBFXLS010000023">
    <property type="protein sequence ID" value="KAL2827716.1"/>
    <property type="molecule type" value="Genomic_DNA"/>
</dbReference>
<feature type="region of interest" description="Disordered" evidence="1">
    <location>
        <begin position="382"/>
        <end position="411"/>
    </location>
</feature>
<comment type="caution">
    <text evidence="2">The sequence shown here is derived from an EMBL/GenBank/DDBJ whole genome shotgun (WGS) entry which is preliminary data.</text>
</comment>
<dbReference type="PANTHER" id="PTHR42345:SF2">
    <property type="entry name" value="HELICASE-LIKE PROTEIN"/>
    <property type="match status" value="1"/>
</dbReference>
<reference evidence="2 3" key="1">
    <citation type="submission" date="2024-07" db="EMBL/GenBank/DDBJ databases">
        <title>Section-level genome sequencing and comparative genomics of Aspergillus sections Usti and Cavernicolus.</title>
        <authorList>
            <consortium name="Lawrence Berkeley National Laboratory"/>
            <person name="Nybo J.L."/>
            <person name="Vesth T.C."/>
            <person name="Theobald S."/>
            <person name="Frisvad J.C."/>
            <person name="Larsen T.O."/>
            <person name="Kjaerboelling I."/>
            <person name="Rothschild-Mancinelli K."/>
            <person name="Lyhne E.K."/>
            <person name="Kogle M.E."/>
            <person name="Barry K."/>
            <person name="Clum A."/>
            <person name="Na H."/>
            <person name="Ledsgaard L."/>
            <person name="Lin J."/>
            <person name="Lipzen A."/>
            <person name="Kuo A."/>
            <person name="Riley R."/>
            <person name="Mondo S."/>
            <person name="LaButti K."/>
            <person name="Haridas S."/>
            <person name="Pangalinan J."/>
            <person name="Salamov A.A."/>
            <person name="Simmons B.A."/>
            <person name="Magnuson J.K."/>
            <person name="Chen J."/>
            <person name="Drula E."/>
            <person name="Henrissat B."/>
            <person name="Wiebenga A."/>
            <person name="Lubbers R.J."/>
            <person name="Gomes A.C."/>
            <person name="Makela M.R."/>
            <person name="Stajich J."/>
            <person name="Grigoriev I.V."/>
            <person name="Mortensen U.H."/>
            <person name="De vries R.P."/>
            <person name="Baker S.E."/>
            <person name="Andersen M.R."/>
        </authorList>
    </citation>
    <scope>NUCLEOTIDE SEQUENCE [LARGE SCALE GENOMIC DNA]</scope>
    <source>
        <strain evidence="2 3">CBS 600.67</strain>
    </source>
</reference>
<dbReference type="PANTHER" id="PTHR42345">
    <property type="entry name" value="TPR_REGION DOMAIN-CONTAINING PROTEIN"/>
    <property type="match status" value="1"/>
</dbReference>
<name>A0ABR4IIX3_9EURO</name>
<protein>
    <submittedName>
        <fullName evidence="2">Uncharacterized protein</fullName>
    </submittedName>
</protein>
<evidence type="ECO:0000313" key="3">
    <source>
        <dbReference type="Proteomes" id="UP001610335"/>
    </source>
</evidence>
<proteinExistence type="predicted"/>